<dbReference type="EMBL" id="VANS01000004">
    <property type="protein sequence ID" value="TMM51297.1"/>
    <property type="molecule type" value="Genomic_DNA"/>
</dbReference>
<name>A0A5S3PCH4_9RHOB</name>
<comment type="subcellular location">
    <subcellularLocation>
        <location evidence="1">Cell membrane</location>
        <topology evidence="1">Multi-pass membrane protein</topology>
    </subcellularLocation>
</comment>
<protein>
    <submittedName>
        <fullName evidence="10">RNA-binding protein</fullName>
    </submittedName>
</protein>
<dbReference type="OrthoDB" id="1488578at2"/>
<evidence type="ECO:0000256" key="8">
    <source>
        <dbReference type="SAM" id="Phobius"/>
    </source>
</evidence>
<dbReference type="AlphaFoldDB" id="A0A5S3PCH4"/>
<organism evidence="10 11">
    <name type="scientific">Sulfitobacter sabulilitoris</name>
    <dbReference type="NCBI Taxonomy" id="2562655"/>
    <lineage>
        <taxon>Bacteria</taxon>
        <taxon>Pseudomonadati</taxon>
        <taxon>Pseudomonadota</taxon>
        <taxon>Alphaproteobacteria</taxon>
        <taxon>Rhodobacterales</taxon>
        <taxon>Roseobacteraceae</taxon>
        <taxon>Sulfitobacter</taxon>
    </lineage>
</organism>
<dbReference type="Proteomes" id="UP000309550">
    <property type="component" value="Unassembled WGS sequence"/>
</dbReference>
<keyword evidence="11" id="KW-1185">Reference proteome</keyword>
<feature type="transmembrane region" description="Helical" evidence="8">
    <location>
        <begin position="288"/>
        <end position="311"/>
    </location>
</feature>
<evidence type="ECO:0000256" key="7">
    <source>
        <dbReference type="ARBA" id="ARBA00023136"/>
    </source>
</evidence>
<evidence type="ECO:0000256" key="2">
    <source>
        <dbReference type="ARBA" id="ARBA00006386"/>
    </source>
</evidence>
<feature type="transmembrane region" description="Helical" evidence="8">
    <location>
        <begin position="84"/>
        <end position="102"/>
    </location>
</feature>
<keyword evidence="3" id="KW-1003">Cell membrane</keyword>
<accession>A0A5S3PCH4</accession>
<feature type="transmembrane region" description="Helical" evidence="8">
    <location>
        <begin position="179"/>
        <end position="198"/>
    </location>
</feature>
<sequence>MTKFIIPPFQKRFFLALLLIVVLAYLFWTGSRYPSLDEKAVMSGAIQLEDSLSFEAKFAVDAGMGLAERIFWTTLNWIDTNLKGMTFGVLFAAAFLTALSYLRTKSFRGGFSNALLGMVIGTPLGVCVNCAAPIARGMYTGGLRAETTLAAMIASPTLNVVVLTMLFSLLPVYMALTKIAFSLVVILLAVPLICRTLPRREIAPGPAITLPTQDWTLGAALTQSAPAADDARPEHVVKAARAVIGSYLRNLWYILRMTVPLMLLAGLLGATAATLLPQGLILGLEFSLLALLAIAVVGLFLPVPIAFDVVVTGALLTAGLEQGYVMALLFTLGSFSVYSFFIVAQAMGGRAAWMMAGAVLALGVVAGLGAQGYHTWQSDRALRMLLGDARPSAHMPWAAQAATTTADPEPQITVTATPFAARSPADATPFTRIEALQVGIDKPLEFSFADMWPPFWEGRSLASGDIDRDGDLDLVVASTEAGLYLYENDGTGQFSRVALDLGPLTRLPVFNAVLADVDNDGWRDLILATYREGNFVWRNRLGQFAGAPTRIAMPDDHVLSLALSLADADRDGDLDLALGNWAAGWYRRVPGEESRNAILWNDAASGGGTFGTRTTALPGIPGETLSILFSDIDGNGTADLLVGNDFEVPDYVYLGDGAGGFTAITHADARLPHTTTTTMSIKTADLLNDGTPDLYFAQIAGRSSGVSDTLKMQPLSHYCDAIADAQAKATCAANMDIKRWYKSGNQFDPTYAGKCQTLAGRAQAECKAMLVKDLAIQRNDAAICKLIPLGEPRARSYCDLHFLPARPITAAESDAAVPQILRSNVLLEREGDGDSYTDTAEARGLEVGGWSWDTKIADFDNDGWQDVYIVNGTWVPNEVSPSNLFFHNNGDGTFTEASGPFGLEDYLMTAAATAFDIDNDGDLDMVTHPVNGPLVLFRNAGQTGGAIAFELRDHVGNRDGIGAHLRLADDSPRIQSREIVLGGGFMSFDAPRVHFGLGDQDAATRAEITWPDGQTTVIEGPLQAGALYTVTRR</sequence>
<feature type="transmembrane region" description="Helical" evidence="8">
    <location>
        <begin position="12"/>
        <end position="28"/>
    </location>
</feature>
<feature type="transmembrane region" description="Helical" evidence="8">
    <location>
        <begin position="323"/>
        <end position="344"/>
    </location>
</feature>
<reference evidence="10 11" key="1">
    <citation type="submission" date="2019-05" db="EMBL/GenBank/DDBJ databases">
        <title>Sulfitobacter sabulilitoris sp. nov., isolated from a marine sand.</title>
        <authorList>
            <person name="Yoon J.-H."/>
        </authorList>
    </citation>
    <scope>NUCLEOTIDE SEQUENCE [LARGE SCALE GENOMIC DNA]</scope>
    <source>
        <strain evidence="10 11">HSMS-29</strain>
    </source>
</reference>
<comment type="caution">
    <text evidence="10">The sequence shown here is derived from an EMBL/GenBank/DDBJ whole genome shotgun (WGS) entry which is preliminary data.</text>
</comment>
<evidence type="ECO:0000256" key="1">
    <source>
        <dbReference type="ARBA" id="ARBA00004651"/>
    </source>
</evidence>
<evidence type="ECO:0000313" key="11">
    <source>
        <dbReference type="Proteomes" id="UP000309550"/>
    </source>
</evidence>
<evidence type="ECO:0000313" key="10">
    <source>
        <dbReference type="EMBL" id="TMM51297.1"/>
    </source>
</evidence>
<dbReference type="InterPro" id="IPR028994">
    <property type="entry name" value="Integrin_alpha_N"/>
</dbReference>
<dbReference type="PANTHER" id="PTHR16026:SF0">
    <property type="entry name" value="CARTILAGE ACIDIC PROTEIN 1"/>
    <property type="match status" value="1"/>
</dbReference>
<keyword evidence="5" id="KW-0732">Signal</keyword>
<feature type="domain" description="ASPIC/UnbV" evidence="9">
    <location>
        <begin position="960"/>
        <end position="1021"/>
    </location>
</feature>
<dbReference type="RefSeq" id="WP_138663256.1">
    <property type="nucleotide sequence ID" value="NZ_VANS01000004.1"/>
</dbReference>
<gene>
    <name evidence="10" type="ORF">FDT80_15700</name>
</gene>
<feature type="transmembrane region" description="Helical" evidence="8">
    <location>
        <begin position="114"/>
        <end position="135"/>
    </location>
</feature>
<evidence type="ECO:0000259" key="9">
    <source>
        <dbReference type="Pfam" id="PF07593"/>
    </source>
</evidence>
<keyword evidence="6 8" id="KW-1133">Transmembrane helix</keyword>
<feature type="transmembrane region" description="Helical" evidence="8">
    <location>
        <begin position="147"/>
        <end position="167"/>
    </location>
</feature>
<evidence type="ECO:0000256" key="6">
    <source>
        <dbReference type="ARBA" id="ARBA00022989"/>
    </source>
</evidence>
<feature type="transmembrane region" description="Helical" evidence="8">
    <location>
        <begin position="253"/>
        <end position="276"/>
    </location>
</feature>
<proteinExistence type="inferred from homology"/>
<evidence type="ECO:0000256" key="5">
    <source>
        <dbReference type="ARBA" id="ARBA00022729"/>
    </source>
</evidence>
<dbReference type="GO" id="GO:0005886">
    <property type="term" value="C:plasma membrane"/>
    <property type="evidence" value="ECO:0007669"/>
    <property type="project" value="UniProtKB-SubCell"/>
</dbReference>
<evidence type="ECO:0000256" key="3">
    <source>
        <dbReference type="ARBA" id="ARBA00022475"/>
    </source>
</evidence>
<dbReference type="InterPro" id="IPR013517">
    <property type="entry name" value="FG-GAP"/>
</dbReference>
<dbReference type="InterPro" id="IPR011519">
    <property type="entry name" value="UnbV_ASPIC"/>
</dbReference>
<dbReference type="SUPFAM" id="SSF69318">
    <property type="entry name" value="Integrin alpha N-terminal domain"/>
    <property type="match status" value="1"/>
</dbReference>
<dbReference type="Pfam" id="PF07593">
    <property type="entry name" value="UnbV_ASPIC"/>
    <property type="match status" value="1"/>
</dbReference>
<dbReference type="PANTHER" id="PTHR16026">
    <property type="entry name" value="CARTILAGE ACIDIC PROTEIN 1"/>
    <property type="match status" value="1"/>
</dbReference>
<dbReference type="Pfam" id="PF13517">
    <property type="entry name" value="FG-GAP_3"/>
    <property type="match status" value="3"/>
</dbReference>
<dbReference type="InterPro" id="IPR027039">
    <property type="entry name" value="Crtac1"/>
</dbReference>
<comment type="similarity">
    <text evidence="2">Belongs to the UPF0718 family.</text>
</comment>
<feature type="transmembrane region" description="Helical" evidence="8">
    <location>
        <begin position="351"/>
        <end position="373"/>
    </location>
</feature>
<keyword evidence="4 8" id="KW-0812">Transmembrane</keyword>
<keyword evidence="7 8" id="KW-0472">Membrane</keyword>
<evidence type="ECO:0000256" key="4">
    <source>
        <dbReference type="ARBA" id="ARBA00022692"/>
    </source>
</evidence>
<dbReference type="Gene3D" id="2.130.10.130">
    <property type="entry name" value="Integrin alpha, N-terminal"/>
    <property type="match status" value="3"/>
</dbReference>
<dbReference type="InterPro" id="IPR005524">
    <property type="entry name" value="DUF318"/>
</dbReference>
<dbReference type="Pfam" id="PF03773">
    <property type="entry name" value="ArsP_1"/>
    <property type="match status" value="1"/>
</dbReference>